<evidence type="ECO:0000313" key="10">
    <source>
        <dbReference type="Proteomes" id="UP000799640"/>
    </source>
</evidence>
<evidence type="ECO:0000256" key="2">
    <source>
        <dbReference type="ARBA" id="ARBA00022448"/>
    </source>
</evidence>
<dbReference type="FunFam" id="1.20.1720.10:FF:000009">
    <property type="entry name" value="MFS multidrug transporter"/>
    <property type="match status" value="1"/>
</dbReference>
<protein>
    <submittedName>
        <fullName evidence="9">Citrate synthase</fullName>
    </submittedName>
</protein>
<dbReference type="PANTHER" id="PTHR23502">
    <property type="entry name" value="MAJOR FACILITATOR SUPERFAMILY"/>
    <property type="match status" value="1"/>
</dbReference>
<dbReference type="SUPFAM" id="SSF103473">
    <property type="entry name" value="MFS general substrate transporter"/>
    <property type="match status" value="1"/>
</dbReference>
<feature type="transmembrane region" description="Helical" evidence="7">
    <location>
        <begin position="292"/>
        <end position="310"/>
    </location>
</feature>
<keyword evidence="3 7" id="KW-0812">Transmembrane</keyword>
<comment type="subcellular location">
    <subcellularLocation>
        <location evidence="1">Membrane</location>
        <topology evidence="1">Multi-pass membrane protein</topology>
    </subcellularLocation>
</comment>
<feature type="transmembrane region" description="Helical" evidence="7">
    <location>
        <begin position="386"/>
        <end position="404"/>
    </location>
</feature>
<evidence type="ECO:0000256" key="7">
    <source>
        <dbReference type="SAM" id="Phobius"/>
    </source>
</evidence>
<feature type="transmembrane region" description="Helical" evidence="7">
    <location>
        <begin position="49"/>
        <end position="69"/>
    </location>
</feature>
<dbReference type="Gene3D" id="1.20.1250.20">
    <property type="entry name" value="MFS general substrate transporter like domains"/>
    <property type="match status" value="1"/>
</dbReference>
<sequence>MVAKHEKEPGASSTAPDAEPPAEKVVPVENDAASSDVPYSIYTTNQKRLMVLAGSLAAFFSPLSANIYMPALNTLAKDLHVSNTLIGFTVTSYLIFQGLAPTFVGAFADAQGRRPAYIGCIIIYLCANIGLALQRNYAALLILRCLQSSGSSGTVALSNAVTADLVTSAERGAYIGYASVAAILAPSLAPVLGGLLAQYAGWPWIFWFLVIFAVAFFVPFFVWFPETCRRIVGNGSIPPPRLNHSLPTWLAERRLKAAGQHEAFAERDALAAKRRLQFPSPVDTLKIICTRLAGTVLVTNGLLFSCYYAVNASLPSQFEAAYGLNDVQISLIYLPLGVGSLLSAFTIGKLIDWNYRRHAARLGFPVQRNRQADLSGFPIERARLEIALPLLAFGAASIVVYGWLLEARVSIAGPCVMLFGLGYAVVAGFNTMAVLMIDVYPGAPATATAANNLVRCWMGAGATAFVIPLTEKIGVGWTCTLFSGVWVVFSFPMLIMLMRRGPRWREETRDREERRRKAKEGVGSGEKEAGAREEVVGKEMKV</sequence>
<name>A0A6G1HLB1_9PEZI</name>
<dbReference type="InterPro" id="IPR036259">
    <property type="entry name" value="MFS_trans_sf"/>
</dbReference>
<evidence type="ECO:0000256" key="4">
    <source>
        <dbReference type="ARBA" id="ARBA00022989"/>
    </source>
</evidence>
<feature type="transmembrane region" description="Helical" evidence="7">
    <location>
        <begin position="416"/>
        <end position="440"/>
    </location>
</feature>
<feature type="compositionally biased region" description="Basic and acidic residues" evidence="6">
    <location>
        <begin position="525"/>
        <end position="542"/>
    </location>
</feature>
<proteinExistence type="predicted"/>
<keyword evidence="2" id="KW-0813">Transport</keyword>
<dbReference type="Pfam" id="PF07690">
    <property type="entry name" value="MFS_1"/>
    <property type="match status" value="1"/>
</dbReference>
<dbReference type="GO" id="GO:0022857">
    <property type="term" value="F:transmembrane transporter activity"/>
    <property type="evidence" value="ECO:0007669"/>
    <property type="project" value="InterPro"/>
</dbReference>
<feature type="region of interest" description="Disordered" evidence="6">
    <location>
        <begin position="1"/>
        <end position="24"/>
    </location>
</feature>
<feature type="region of interest" description="Disordered" evidence="6">
    <location>
        <begin position="505"/>
        <end position="542"/>
    </location>
</feature>
<dbReference type="GO" id="GO:0005886">
    <property type="term" value="C:plasma membrane"/>
    <property type="evidence" value="ECO:0007669"/>
    <property type="project" value="TreeGrafter"/>
</dbReference>
<feature type="domain" description="Major facilitator superfamily (MFS) profile" evidence="8">
    <location>
        <begin position="50"/>
        <end position="502"/>
    </location>
</feature>
<accession>A0A6G1HLB1</accession>
<dbReference type="Proteomes" id="UP000799640">
    <property type="component" value="Unassembled WGS sequence"/>
</dbReference>
<feature type="transmembrane region" description="Helical" evidence="7">
    <location>
        <begin position="452"/>
        <end position="469"/>
    </location>
</feature>
<dbReference type="PANTHER" id="PTHR23502:SF144">
    <property type="entry name" value="MAJOR FACILITATOR SUPERFAMILY (MFS) PROFILE DOMAIN-CONTAINING PROTEIN"/>
    <property type="match status" value="1"/>
</dbReference>
<dbReference type="InterPro" id="IPR020846">
    <property type="entry name" value="MFS_dom"/>
</dbReference>
<keyword evidence="5 7" id="KW-0472">Membrane</keyword>
<feature type="transmembrane region" description="Helical" evidence="7">
    <location>
        <begin position="174"/>
        <end position="198"/>
    </location>
</feature>
<feature type="transmembrane region" description="Helical" evidence="7">
    <location>
        <begin position="330"/>
        <end position="351"/>
    </location>
</feature>
<dbReference type="InterPro" id="IPR011701">
    <property type="entry name" value="MFS"/>
</dbReference>
<feature type="transmembrane region" description="Helical" evidence="7">
    <location>
        <begin position="81"/>
        <end position="104"/>
    </location>
</feature>
<evidence type="ECO:0000256" key="3">
    <source>
        <dbReference type="ARBA" id="ARBA00022692"/>
    </source>
</evidence>
<dbReference type="PROSITE" id="PS50850">
    <property type="entry name" value="MFS"/>
    <property type="match status" value="1"/>
</dbReference>
<keyword evidence="4 7" id="KW-1133">Transmembrane helix</keyword>
<dbReference type="AlphaFoldDB" id="A0A6G1HLB1"/>
<dbReference type="OrthoDB" id="2441642at2759"/>
<organism evidence="9 10">
    <name type="scientific">Trichodelitschia bisporula</name>
    <dbReference type="NCBI Taxonomy" id="703511"/>
    <lineage>
        <taxon>Eukaryota</taxon>
        <taxon>Fungi</taxon>
        <taxon>Dikarya</taxon>
        <taxon>Ascomycota</taxon>
        <taxon>Pezizomycotina</taxon>
        <taxon>Dothideomycetes</taxon>
        <taxon>Dothideomycetes incertae sedis</taxon>
        <taxon>Phaeotrichales</taxon>
        <taxon>Phaeotrichaceae</taxon>
        <taxon>Trichodelitschia</taxon>
    </lineage>
</organism>
<evidence type="ECO:0000256" key="6">
    <source>
        <dbReference type="SAM" id="MobiDB-lite"/>
    </source>
</evidence>
<feature type="transmembrane region" description="Helical" evidence="7">
    <location>
        <begin position="204"/>
        <end position="224"/>
    </location>
</feature>
<dbReference type="Gene3D" id="1.20.1720.10">
    <property type="entry name" value="Multidrug resistance protein D"/>
    <property type="match status" value="1"/>
</dbReference>
<evidence type="ECO:0000259" key="8">
    <source>
        <dbReference type="PROSITE" id="PS50850"/>
    </source>
</evidence>
<keyword evidence="10" id="KW-1185">Reference proteome</keyword>
<dbReference type="EMBL" id="ML996706">
    <property type="protein sequence ID" value="KAF2396639.1"/>
    <property type="molecule type" value="Genomic_DNA"/>
</dbReference>
<feature type="transmembrane region" description="Helical" evidence="7">
    <location>
        <begin position="475"/>
        <end position="497"/>
    </location>
</feature>
<evidence type="ECO:0000256" key="5">
    <source>
        <dbReference type="ARBA" id="ARBA00023136"/>
    </source>
</evidence>
<feature type="compositionally biased region" description="Basic and acidic residues" evidence="6">
    <location>
        <begin position="505"/>
        <end position="515"/>
    </location>
</feature>
<gene>
    <name evidence="9" type="ORF">EJ06DRAFT_569442</name>
</gene>
<evidence type="ECO:0000313" key="9">
    <source>
        <dbReference type="EMBL" id="KAF2396639.1"/>
    </source>
</evidence>
<evidence type="ECO:0000256" key="1">
    <source>
        <dbReference type="ARBA" id="ARBA00004141"/>
    </source>
</evidence>
<reference evidence="9" key="1">
    <citation type="journal article" date="2020" name="Stud. Mycol.">
        <title>101 Dothideomycetes genomes: a test case for predicting lifestyles and emergence of pathogens.</title>
        <authorList>
            <person name="Haridas S."/>
            <person name="Albert R."/>
            <person name="Binder M."/>
            <person name="Bloem J."/>
            <person name="Labutti K."/>
            <person name="Salamov A."/>
            <person name="Andreopoulos B."/>
            <person name="Baker S."/>
            <person name="Barry K."/>
            <person name="Bills G."/>
            <person name="Bluhm B."/>
            <person name="Cannon C."/>
            <person name="Castanera R."/>
            <person name="Culley D."/>
            <person name="Daum C."/>
            <person name="Ezra D."/>
            <person name="Gonzalez J."/>
            <person name="Henrissat B."/>
            <person name="Kuo A."/>
            <person name="Liang C."/>
            <person name="Lipzen A."/>
            <person name="Lutzoni F."/>
            <person name="Magnuson J."/>
            <person name="Mondo S."/>
            <person name="Nolan M."/>
            <person name="Ohm R."/>
            <person name="Pangilinan J."/>
            <person name="Park H.-J."/>
            <person name="Ramirez L."/>
            <person name="Alfaro M."/>
            <person name="Sun H."/>
            <person name="Tritt A."/>
            <person name="Yoshinaga Y."/>
            <person name="Zwiers L.-H."/>
            <person name="Turgeon B."/>
            <person name="Goodwin S."/>
            <person name="Spatafora J."/>
            <person name="Crous P."/>
            <person name="Grigoriev I."/>
        </authorList>
    </citation>
    <scope>NUCLEOTIDE SEQUENCE</scope>
    <source>
        <strain evidence="9">CBS 262.69</strain>
    </source>
</reference>